<dbReference type="InterPro" id="IPR006626">
    <property type="entry name" value="PbH1"/>
</dbReference>
<keyword evidence="2" id="KW-1185">Reference proteome</keyword>
<dbReference type="SMART" id="SM00710">
    <property type="entry name" value="PbH1"/>
    <property type="match status" value="5"/>
</dbReference>
<dbReference type="InterPro" id="IPR012334">
    <property type="entry name" value="Pectin_lyas_fold"/>
</dbReference>
<dbReference type="EMBL" id="JABRWO010000011">
    <property type="protein sequence ID" value="MBA2116814.1"/>
    <property type="molecule type" value="Genomic_DNA"/>
</dbReference>
<evidence type="ECO:0000313" key="1">
    <source>
        <dbReference type="EMBL" id="MBA2116814.1"/>
    </source>
</evidence>
<dbReference type="Gene3D" id="2.160.20.10">
    <property type="entry name" value="Single-stranded right-handed beta-helix, Pectin lyase-like"/>
    <property type="match status" value="1"/>
</dbReference>
<evidence type="ECO:0000313" key="2">
    <source>
        <dbReference type="Proteomes" id="UP000551616"/>
    </source>
</evidence>
<protein>
    <recommendedName>
        <fullName evidence="3">Right handed beta helix domain-containing protein</fullName>
    </recommendedName>
</protein>
<dbReference type="InterPro" id="IPR011050">
    <property type="entry name" value="Pectin_lyase_fold/virulence"/>
</dbReference>
<reference evidence="1 2" key="1">
    <citation type="submission" date="2020-05" db="EMBL/GenBank/DDBJ databases">
        <title>Bremerella alba sp. nov., a novel planctomycete isolated from the surface of the macroalga Fucus spiralis.</title>
        <authorList>
            <person name="Godinho O."/>
            <person name="Botelho R."/>
            <person name="Albuquerque L."/>
            <person name="Wiegand S."/>
            <person name="Da Costa M.S."/>
            <person name="Lobo-Da-Cunha A."/>
            <person name="Jogler C."/>
            <person name="Lage O.M."/>
        </authorList>
    </citation>
    <scope>NUCLEOTIDE SEQUENCE [LARGE SCALE GENOMIC DNA]</scope>
    <source>
        <strain evidence="1 2">FF15</strain>
    </source>
</reference>
<gene>
    <name evidence="1" type="ORF">HOV93_40060</name>
</gene>
<accession>A0A7V8V8T7</accession>
<sequence length="750" mass="82353">MTSSTQITVPIEPGQSYQWSVQVPENPAAVANFTSEEETPLIAAIVSPMEGDEVDGETVTLEFQPVPDYSGNYVVRLQPTGWDGTQANGFTHESTDYYLDIVTSSTQITVPIEPGQSYQWSVQVPDNPAVVANFTSEEQETTDGNDDIPLPPPPGSLAPVIISPRMNDSIDASTVTLKFWPLSDYDDEYLVRLDSEDWNGSQASGFNHDCSVHYLCIATTDTEITVQVERGISYRWWVHHPDRPGVEATFTVEPGEDIPLPDPDIPIILSPEDNIEINDANVTLEFAPVAGYNNNYLVRLEVENWDGVQAPGFNHDCNVHYLCISTDDTSLSVPVDLGQEYHWWVHKPDFDAAHSNFSTASIELEQIGDRYLLSALASYSGTTADTSAIIQQAIDVIPVGATLELPAGKYYLDQQVVIDKRITLTTVGKSIDDPVSDLETGDYAELITSRNFAQEDGLLFIQDIEAMHHLVLNGNRQNRQNTSAYNQVSNGNNRFGILVVMASDDSTIVGNHFINAIGGTGLEVKDFRSNVRVDDNIFAYNGVHNQSFLWADGLTVHDAYNSQFVGNLFIDNTDIDFIFGGAQNSLIENNTVIHTADTTGGAFASIMIHKWPTTSGNYSGTIIRNNSVDGGPNKTAGTGLYIASEGWYDETPFGVTLSNPTQAEIYNNTVINTVNGMYVAAHDFAIYDNTFTNSHGVSFPASCRTLTANAPIVVSPTSSNIDFHGEDIDPETLYQFSEQDWDDCVPNWPL</sequence>
<proteinExistence type="predicted"/>
<dbReference type="Proteomes" id="UP000551616">
    <property type="component" value="Unassembled WGS sequence"/>
</dbReference>
<dbReference type="SUPFAM" id="SSF51126">
    <property type="entry name" value="Pectin lyase-like"/>
    <property type="match status" value="1"/>
</dbReference>
<organism evidence="1 2">
    <name type="scientific">Bremerella alba</name>
    <dbReference type="NCBI Taxonomy" id="980252"/>
    <lineage>
        <taxon>Bacteria</taxon>
        <taxon>Pseudomonadati</taxon>
        <taxon>Planctomycetota</taxon>
        <taxon>Planctomycetia</taxon>
        <taxon>Pirellulales</taxon>
        <taxon>Pirellulaceae</taxon>
        <taxon>Bremerella</taxon>
    </lineage>
</organism>
<evidence type="ECO:0008006" key="3">
    <source>
        <dbReference type="Google" id="ProtNLM"/>
    </source>
</evidence>
<name>A0A7V8V8T7_9BACT</name>
<comment type="caution">
    <text evidence="1">The sequence shown here is derived from an EMBL/GenBank/DDBJ whole genome shotgun (WGS) entry which is preliminary data.</text>
</comment>
<dbReference type="AlphaFoldDB" id="A0A7V8V8T7"/>